<dbReference type="SUPFAM" id="SSF51395">
    <property type="entry name" value="FMN-linked oxidoreductases"/>
    <property type="match status" value="1"/>
</dbReference>
<reference evidence="5" key="1">
    <citation type="submission" date="2020-03" db="EMBL/GenBank/DDBJ databases">
        <title>FDA dAtabase for Regulatory Grade micrObial Sequences (FDA-ARGOS): Supporting development and validation of Infectious Disease Dx tests.</title>
        <authorList>
            <person name="Campos J."/>
            <person name="Goldberg B."/>
            <person name="Tallon L."/>
            <person name="Sadzewicz L."/>
            <person name="Vavikolanu K."/>
            <person name="Mehta A."/>
            <person name="Aluvathingal J."/>
            <person name="Nadendla S."/>
            <person name="Nandy P."/>
            <person name="Geyer C."/>
            <person name="Yan Y."/>
            <person name="Sichtig H."/>
        </authorList>
    </citation>
    <scope>NUCLEOTIDE SEQUENCE [LARGE SCALE GENOMIC DNA]</scope>
    <source>
        <strain evidence="5">FDAARGOS_652</strain>
    </source>
</reference>
<evidence type="ECO:0000313" key="6">
    <source>
        <dbReference type="Proteomes" id="UP000590412"/>
    </source>
</evidence>
<dbReference type="GO" id="GO:0010181">
    <property type="term" value="F:FMN binding"/>
    <property type="evidence" value="ECO:0007669"/>
    <property type="project" value="InterPro"/>
</dbReference>
<comment type="cofactor">
    <cofactor evidence="1">
        <name>FMN</name>
        <dbReference type="ChEBI" id="CHEBI:58210"/>
    </cofactor>
</comment>
<keyword evidence="3" id="KW-0285">Flavoprotein</keyword>
<evidence type="ECO:0000313" key="5">
    <source>
        <dbReference type="EMBL" id="KAF6053124.1"/>
    </source>
</evidence>
<name>A0A8X7NN89_CANPA</name>
<comment type="similarity">
    <text evidence="2">Belongs to the NADH:flavin oxidoreductase/NADH oxidase family.</text>
</comment>
<dbReference type="AlphaFoldDB" id="A0A8X7NN89"/>
<organism evidence="5 6">
    <name type="scientific">Candida parapsilosis</name>
    <name type="common">Yeast</name>
    <dbReference type="NCBI Taxonomy" id="5480"/>
    <lineage>
        <taxon>Eukaryota</taxon>
        <taxon>Fungi</taxon>
        <taxon>Dikarya</taxon>
        <taxon>Ascomycota</taxon>
        <taxon>Saccharomycotina</taxon>
        <taxon>Pichiomycetes</taxon>
        <taxon>Debaryomycetaceae</taxon>
        <taxon>Candida/Lodderomyces clade</taxon>
        <taxon>Candida</taxon>
    </lineage>
</organism>
<gene>
    <name evidence="5" type="ORF">FOB60_003380</name>
</gene>
<dbReference type="GO" id="GO:0003959">
    <property type="term" value="F:NADPH dehydrogenase activity"/>
    <property type="evidence" value="ECO:0007669"/>
    <property type="project" value="TreeGrafter"/>
</dbReference>
<feature type="domain" description="NADH:flavin oxidoreductase/NADH oxidase N-terminal" evidence="4">
    <location>
        <begin position="7"/>
        <end position="329"/>
    </location>
</feature>
<evidence type="ECO:0000256" key="2">
    <source>
        <dbReference type="ARBA" id="ARBA00005979"/>
    </source>
</evidence>
<dbReference type="OrthoDB" id="276546at2759"/>
<dbReference type="Proteomes" id="UP000590412">
    <property type="component" value="Unassembled WGS sequence"/>
</dbReference>
<sequence>MQLQDTNLFKPIVIGNDVRLSHRVVHLPTSRSRSTNDGENFPTDLMVDYYDSRSKVKASLTIFESTLVSPRSGLMPYKSGAWSFEQCKALKLITDKVHANGSFISCQIFAPGRTSNVHLLKKKGLPFAAPSPIYHSPDQAKAARNLNYPLQELTVKQIHQIQQDFVTAASNCLTVAGFDFVELHGTSGFLIEQFLSPVSNMRNDEYGGSVENRCRFLIEIIEMFIKHPSIGCTRFGVRLSAWSTHFGMIYPHDEYPIDETFPPLLYCQHVLSYLEELKQSGNEIAYVSIQEPRVSGSLDQNPLGRSNSSLLSKWSGVIIRAGGYATNYKGDPSCIASNNSNLSIVDGKIQHYSSLIQDVNSDDRTVIGFSRPFTSNPDLIERLRTNKKLDLYHREYFYTHELEGYLTFGEYVDDELYSNTLKLSQRELHRQGKSLAINGACNSELSV</sequence>
<dbReference type="Gene3D" id="3.20.20.70">
    <property type="entry name" value="Aldolase class I"/>
    <property type="match status" value="1"/>
</dbReference>
<comment type="caution">
    <text evidence="5">The sequence shown here is derived from an EMBL/GenBank/DDBJ whole genome shotgun (WGS) entry which is preliminary data.</text>
</comment>
<dbReference type="InterPro" id="IPR001155">
    <property type="entry name" value="OxRdtase_FMN_N"/>
</dbReference>
<dbReference type="PANTHER" id="PTHR22893">
    <property type="entry name" value="NADH OXIDOREDUCTASE-RELATED"/>
    <property type="match status" value="1"/>
</dbReference>
<accession>A0A8X7NN89</accession>
<dbReference type="EMBL" id="JABWAB010000004">
    <property type="protein sequence ID" value="KAF6053124.1"/>
    <property type="molecule type" value="Genomic_DNA"/>
</dbReference>
<evidence type="ECO:0000256" key="3">
    <source>
        <dbReference type="ARBA" id="ARBA00022643"/>
    </source>
</evidence>
<dbReference type="Pfam" id="PF00724">
    <property type="entry name" value="Oxidored_FMN"/>
    <property type="match status" value="1"/>
</dbReference>
<dbReference type="InterPro" id="IPR013785">
    <property type="entry name" value="Aldolase_TIM"/>
</dbReference>
<proteinExistence type="inferred from homology"/>
<evidence type="ECO:0000259" key="4">
    <source>
        <dbReference type="Pfam" id="PF00724"/>
    </source>
</evidence>
<evidence type="ECO:0000256" key="1">
    <source>
        <dbReference type="ARBA" id="ARBA00001917"/>
    </source>
</evidence>
<dbReference type="InterPro" id="IPR045247">
    <property type="entry name" value="Oye-like"/>
</dbReference>
<protein>
    <submittedName>
        <fullName evidence="5">NADH:flavin oxidoreductase / NADH oxidase family protein</fullName>
    </submittedName>
</protein>
<dbReference type="PANTHER" id="PTHR22893:SF91">
    <property type="entry name" value="NADPH DEHYDROGENASE 2-RELATED"/>
    <property type="match status" value="1"/>
</dbReference>
<keyword evidence="3" id="KW-0288">FMN</keyword>